<reference evidence="2 3" key="1">
    <citation type="submission" date="2021-06" db="EMBL/GenBank/DDBJ databases">
        <title>Caerostris darwini draft genome.</title>
        <authorList>
            <person name="Kono N."/>
            <person name="Arakawa K."/>
        </authorList>
    </citation>
    <scope>NUCLEOTIDE SEQUENCE [LARGE SCALE GENOMIC DNA]</scope>
</reference>
<accession>A0AAV4S317</accession>
<sequence>MDDEGKLEDTEKNAPNNDLGWEKDKEALKSSARNGGRIMPFKRNKHYQQQSVSNLKRLESILYGLFTTSLSSPRLTWCPGLRRHSHVSSESFPHNFTTAAFECGIQITKDPFLLLGFIKYAWLASKTRRGFEKPSLVPSKFDEGSSGYTCSLKDRNREY</sequence>
<proteinExistence type="predicted"/>
<feature type="region of interest" description="Disordered" evidence="1">
    <location>
        <begin position="1"/>
        <end position="38"/>
    </location>
</feature>
<evidence type="ECO:0000313" key="2">
    <source>
        <dbReference type="EMBL" id="GIY27982.1"/>
    </source>
</evidence>
<protein>
    <submittedName>
        <fullName evidence="2">Uncharacterized protein</fullName>
    </submittedName>
</protein>
<organism evidence="2 3">
    <name type="scientific">Caerostris darwini</name>
    <dbReference type="NCBI Taxonomy" id="1538125"/>
    <lineage>
        <taxon>Eukaryota</taxon>
        <taxon>Metazoa</taxon>
        <taxon>Ecdysozoa</taxon>
        <taxon>Arthropoda</taxon>
        <taxon>Chelicerata</taxon>
        <taxon>Arachnida</taxon>
        <taxon>Araneae</taxon>
        <taxon>Araneomorphae</taxon>
        <taxon>Entelegynae</taxon>
        <taxon>Araneoidea</taxon>
        <taxon>Araneidae</taxon>
        <taxon>Caerostris</taxon>
    </lineage>
</organism>
<dbReference type="Proteomes" id="UP001054837">
    <property type="component" value="Unassembled WGS sequence"/>
</dbReference>
<gene>
    <name evidence="2" type="ORF">CDAR_525951</name>
</gene>
<name>A0AAV4S317_9ARAC</name>
<dbReference type="AlphaFoldDB" id="A0AAV4S317"/>
<comment type="caution">
    <text evidence="2">The sequence shown here is derived from an EMBL/GenBank/DDBJ whole genome shotgun (WGS) entry which is preliminary data.</text>
</comment>
<evidence type="ECO:0000313" key="3">
    <source>
        <dbReference type="Proteomes" id="UP001054837"/>
    </source>
</evidence>
<dbReference type="EMBL" id="BPLQ01007117">
    <property type="protein sequence ID" value="GIY27982.1"/>
    <property type="molecule type" value="Genomic_DNA"/>
</dbReference>
<evidence type="ECO:0000256" key="1">
    <source>
        <dbReference type="SAM" id="MobiDB-lite"/>
    </source>
</evidence>
<keyword evidence="3" id="KW-1185">Reference proteome</keyword>